<feature type="signal peptide" evidence="2">
    <location>
        <begin position="1"/>
        <end position="26"/>
    </location>
</feature>
<gene>
    <name evidence="3" type="ORF">ET445_01900</name>
</gene>
<evidence type="ECO:0000313" key="3">
    <source>
        <dbReference type="EMBL" id="QAY72274.1"/>
    </source>
</evidence>
<dbReference type="EMBL" id="CP035491">
    <property type="protein sequence ID" value="QAY72274.1"/>
    <property type="molecule type" value="Genomic_DNA"/>
</dbReference>
<accession>A0A4P6F927</accession>
<reference evidence="3 4" key="1">
    <citation type="submission" date="2019-01" db="EMBL/GenBank/DDBJ databases">
        <title>Genome sequencing of strain FW100M-8.</title>
        <authorList>
            <person name="Heo J."/>
            <person name="Kim S.-J."/>
            <person name="Kim J.-S."/>
            <person name="Hong S.-B."/>
            <person name="Kwon S.-W."/>
        </authorList>
    </citation>
    <scope>NUCLEOTIDE SEQUENCE [LARGE SCALE GENOMIC DNA]</scope>
    <source>
        <strain evidence="3 4">FW100M-8</strain>
    </source>
</reference>
<keyword evidence="4" id="KW-1185">Reference proteome</keyword>
<dbReference type="Proteomes" id="UP000291259">
    <property type="component" value="Chromosome"/>
</dbReference>
<feature type="chain" id="PRO_5039144100" description="DUF4430 domain-containing protein" evidence="2">
    <location>
        <begin position="27"/>
        <end position="191"/>
    </location>
</feature>
<dbReference type="OrthoDB" id="4401005at2"/>
<name>A0A4P6F927_9MICO</name>
<keyword evidence="2" id="KW-0732">Signal</keyword>
<feature type="compositionally biased region" description="Low complexity" evidence="1">
    <location>
        <begin position="28"/>
        <end position="47"/>
    </location>
</feature>
<evidence type="ECO:0008006" key="5">
    <source>
        <dbReference type="Google" id="ProtNLM"/>
    </source>
</evidence>
<dbReference type="AlphaFoldDB" id="A0A4P6F927"/>
<evidence type="ECO:0000256" key="1">
    <source>
        <dbReference type="SAM" id="MobiDB-lite"/>
    </source>
</evidence>
<sequence length="191" mass="19285">MTLRIRTLAFAVPAAFALALSLSACASPATEPDSASTPSASDAPAASGVATTGACDGDEGVTVVVDTGDLDVSDDPSGEWCVSADDAIGAADALAATGVTTEGTEEYGDQIVCRVNGVPSEDTALEGDDGTVVHEECQSMPPAFAYWSLWTKPAGGEWGYAEEGLSTLQLEPGDGVQLLFVLNNEPAAPSA</sequence>
<dbReference type="PROSITE" id="PS51257">
    <property type="entry name" value="PROKAR_LIPOPROTEIN"/>
    <property type="match status" value="1"/>
</dbReference>
<dbReference type="RefSeq" id="WP_129188335.1">
    <property type="nucleotide sequence ID" value="NZ_CP035491.1"/>
</dbReference>
<evidence type="ECO:0000313" key="4">
    <source>
        <dbReference type="Proteomes" id="UP000291259"/>
    </source>
</evidence>
<protein>
    <recommendedName>
        <fullName evidence="5">DUF4430 domain-containing protein</fullName>
    </recommendedName>
</protein>
<dbReference type="KEGG" id="agf:ET445_01900"/>
<feature type="region of interest" description="Disordered" evidence="1">
    <location>
        <begin position="28"/>
        <end position="54"/>
    </location>
</feature>
<proteinExistence type="predicted"/>
<organism evidence="3 4">
    <name type="scientific">Agromyces protaetiae</name>
    <dbReference type="NCBI Taxonomy" id="2509455"/>
    <lineage>
        <taxon>Bacteria</taxon>
        <taxon>Bacillati</taxon>
        <taxon>Actinomycetota</taxon>
        <taxon>Actinomycetes</taxon>
        <taxon>Micrococcales</taxon>
        <taxon>Microbacteriaceae</taxon>
        <taxon>Agromyces</taxon>
    </lineage>
</organism>
<evidence type="ECO:0000256" key="2">
    <source>
        <dbReference type="SAM" id="SignalP"/>
    </source>
</evidence>